<evidence type="ECO:0000256" key="4">
    <source>
        <dbReference type="ARBA" id="ARBA00022989"/>
    </source>
</evidence>
<accession>A0A939JUB9</accession>
<feature type="transmembrane region" description="Helical" evidence="6">
    <location>
        <begin position="80"/>
        <end position="99"/>
    </location>
</feature>
<dbReference type="Proteomes" id="UP000664122">
    <property type="component" value="Unassembled WGS sequence"/>
</dbReference>
<evidence type="ECO:0000256" key="3">
    <source>
        <dbReference type="ARBA" id="ARBA00022692"/>
    </source>
</evidence>
<feature type="transmembrane region" description="Helical" evidence="6">
    <location>
        <begin position="21"/>
        <end position="44"/>
    </location>
</feature>
<evidence type="ECO:0000256" key="6">
    <source>
        <dbReference type="SAM" id="Phobius"/>
    </source>
</evidence>
<evidence type="ECO:0000256" key="2">
    <source>
        <dbReference type="ARBA" id="ARBA00009399"/>
    </source>
</evidence>
<dbReference type="RefSeq" id="WP_207257812.1">
    <property type="nucleotide sequence ID" value="NZ_JAFMPP010000008.1"/>
</dbReference>
<keyword evidence="3 6" id="KW-0812">Transmembrane</keyword>
<dbReference type="GO" id="GO:0000271">
    <property type="term" value="P:polysaccharide biosynthetic process"/>
    <property type="evidence" value="ECO:0007669"/>
    <property type="project" value="InterPro"/>
</dbReference>
<keyword evidence="9" id="KW-1185">Reference proteome</keyword>
<evidence type="ECO:0000256" key="1">
    <source>
        <dbReference type="ARBA" id="ARBA00004141"/>
    </source>
</evidence>
<feature type="domain" description="GtrA/DPMS transmembrane" evidence="7">
    <location>
        <begin position="18"/>
        <end position="128"/>
    </location>
</feature>
<dbReference type="InterPro" id="IPR007267">
    <property type="entry name" value="GtrA_DPMS_TM"/>
</dbReference>
<dbReference type="EMBL" id="JAFMPP010000008">
    <property type="protein sequence ID" value="MBO0663020.1"/>
    <property type="molecule type" value="Genomic_DNA"/>
</dbReference>
<organism evidence="8 9">
    <name type="scientific">Jiella flava</name>
    <dbReference type="NCBI Taxonomy" id="2816857"/>
    <lineage>
        <taxon>Bacteria</taxon>
        <taxon>Pseudomonadati</taxon>
        <taxon>Pseudomonadota</taxon>
        <taxon>Alphaproteobacteria</taxon>
        <taxon>Hyphomicrobiales</taxon>
        <taxon>Aurantimonadaceae</taxon>
        <taxon>Jiella</taxon>
    </lineage>
</organism>
<dbReference type="Pfam" id="PF04138">
    <property type="entry name" value="GtrA_DPMS_TM"/>
    <property type="match status" value="1"/>
</dbReference>
<reference evidence="8" key="1">
    <citation type="submission" date="2021-03" db="EMBL/GenBank/DDBJ databases">
        <title>Whole genome sequence of Jiella sp. CQZ9-1.</title>
        <authorList>
            <person name="Tuo L."/>
        </authorList>
    </citation>
    <scope>NUCLEOTIDE SEQUENCE</scope>
    <source>
        <strain evidence="8">CQZ9-1</strain>
    </source>
</reference>
<dbReference type="PANTHER" id="PTHR38459:SF1">
    <property type="entry name" value="PROPHAGE BACTOPRENOL-LINKED GLUCOSE TRANSLOCASE HOMOLOG"/>
    <property type="match status" value="1"/>
</dbReference>
<protein>
    <submittedName>
        <fullName evidence="8">GtrA family protein</fullName>
    </submittedName>
</protein>
<dbReference type="PANTHER" id="PTHR38459">
    <property type="entry name" value="PROPHAGE BACTOPRENOL-LINKED GLUCOSE TRANSLOCASE HOMOLOG"/>
    <property type="match status" value="1"/>
</dbReference>
<comment type="similarity">
    <text evidence="2">Belongs to the GtrA family.</text>
</comment>
<evidence type="ECO:0000313" key="8">
    <source>
        <dbReference type="EMBL" id="MBO0663020.1"/>
    </source>
</evidence>
<comment type="caution">
    <text evidence="8">The sequence shown here is derived from an EMBL/GenBank/DDBJ whole genome shotgun (WGS) entry which is preliminary data.</text>
</comment>
<evidence type="ECO:0000259" key="7">
    <source>
        <dbReference type="Pfam" id="PF04138"/>
    </source>
</evidence>
<feature type="transmembrane region" description="Helical" evidence="6">
    <location>
        <begin position="105"/>
        <end position="127"/>
    </location>
</feature>
<evidence type="ECO:0000256" key="5">
    <source>
        <dbReference type="ARBA" id="ARBA00023136"/>
    </source>
</evidence>
<dbReference type="AlphaFoldDB" id="A0A939JUB9"/>
<dbReference type="InterPro" id="IPR051401">
    <property type="entry name" value="GtrA_CellWall_Glycosyl"/>
</dbReference>
<keyword evidence="4 6" id="KW-1133">Transmembrane helix</keyword>
<gene>
    <name evidence="8" type="ORF">J1C48_10570</name>
</gene>
<sequence>MTRIKAAASHAELQKLWRFASVGVVTTLLDLAMFSALVVCGAPAGPANIGSYSTGIAASYALNRRFTFGAKGSPLRAAKFAGAMLCGLGLSTLLVLLLSTLVPALAAKIISVPLVFLWNFAISRWWVFAGQIRTTQHHADEDALTL</sequence>
<name>A0A939JUB9_9HYPH</name>
<evidence type="ECO:0000313" key="9">
    <source>
        <dbReference type="Proteomes" id="UP000664122"/>
    </source>
</evidence>
<keyword evidence="5 6" id="KW-0472">Membrane</keyword>
<dbReference type="GO" id="GO:0005886">
    <property type="term" value="C:plasma membrane"/>
    <property type="evidence" value="ECO:0007669"/>
    <property type="project" value="TreeGrafter"/>
</dbReference>
<proteinExistence type="inferred from homology"/>
<comment type="subcellular location">
    <subcellularLocation>
        <location evidence="1">Membrane</location>
        <topology evidence="1">Multi-pass membrane protein</topology>
    </subcellularLocation>
</comment>